<keyword evidence="1" id="KW-1133">Transmembrane helix</keyword>
<gene>
    <name evidence="2" type="ORF">HNR24_001292</name>
</gene>
<keyword evidence="1" id="KW-0472">Membrane</keyword>
<name>A0A839FPB8_9MICC</name>
<reference evidence="2 3" key="1">
    <citation type="submission" date="2020-08" db="EMBL/GenBank/DDBJ databases">
        <title>Sequencing the genomes of 1000 actinobacteria strains.</title>
        <authorList>
            <person name="Klenk H.-P."/>
        </authorList>
    </citation>
    <scope>NUCLEOTIDE SEQUENCE [LARGE SCALE GENOMIC DNA]</scope>
    <source>
        <strain evidence="2 3">DSM 19081</strain>
    </source>
</reference>
<evidence type="ECO:0000256" key="1">
    <source>
        <dbReference type="SAM" id="Phobius"/>
    </source>
</evidence>
<comment type="caution">
    <text evidence="2">The sequence shown here is derived from an EMBL/GenBank/DDBJ whole genome shotgun (WGS) entry which is preliminary data.</text>
</comment>
<evidence type="ECO:0000313" key="2">
    <source>
        <dbReference type="EMBL" id="MBA8921359.1"/>
    </source>
</evidence>
<sequence length="88" mass="10033">MRKTHAIIIAVFFVAYAATFLPNFGIFNSLTWIGPLSLPMAWVIGLNALNTVLVIIVYRRYFRPYAERIAAEEKTMAHTETDTKEGIR</sequence>
<feature type="transmembrane region" description="Helical" evidence="1">
    <location>
        <begin position="7"/>
        <end position="27"/>
    </location>
</feature>
<proteinExistence type="predicted"/>
<feature type="transmembrane region" description="Helical" evidence="1">
    <location>
        <begin position="39"/>
        <end position="58"/>
    </location>
</feature>
<keyword evidence="1" id="KW-0812">Transmembrane</keyword>
<evidence type="ECO:0000313" key="3">
    <source>
        <dbReference type="Proteomes" id="UP000546252"/>
    </source>
</evidence>
<dbReference type="Proteomes" id="UP000546252">
    <property type="component" value="Unassembled WGS sequence"/>
</dbReference>
<accession>A0A839FPB8</accession>
<dbReference type="AlphaFoldDB" id="A0A839FPB8"/>
<organism evidence="2 3">
    <name type="scientific">Nesterenkonia jeotgali</name>
    <dbReference type="NCBI Taxonomy" id="317018"/>
    <lineage>
        <taxon>Bacteria</taxon>
        <taxon>Bacillati</taxon>
        <taxon>Actinomycetota</taxon>
        <taxon>Actinomycetes</taxon>
        <taxon>Micrococcales</taxon>
        <taxon>Micrococcaceae</taxon>
        <taxon>Nesterenkonia</taxon>
    </lineage>
</organism>
<protein>
    <submittedName>
        <fullName evidence="2">Type IV secretory pathway TrbL component</fullName>
    </submittedName>
</protein>
<dbReference type="EMBL" id="JACJIH010000001">
    <property type="protein sequence ID" value="MBA8921359.1"/>
    <property type="molecule type" value="Genomic_DNA"/>
</dbReference>
<dbReference type="RefSeq" id="WP_182495372.1">
    <property type="nucleotide sequence ID" value="NZ_BAAAKT010000004.1"/>
</dbReference>